<dbReference type="GO" id="GO:0005886">
    <property type="term" value="C:plasma membrane"/>
    <property type="evidence" value="ECO:0007669"/>
    <property type="project" value="UniProtKB-SubCell"/>
</dbReference>
<comment type="subcellular location">
    <subcellularLocation>
        <location evidence="1">Cell membrane</location>
        <topology evidence="1">Multi-pass membrane protein</topology>
    </subcellularLocation>
</comment>
<dbReference type="NCBIfam" id="TIGR00711">
    <property type="entry name" value="efflux_EmrB"/>
    <property type="match status" value="1"/>
</dbReference>
<feature type="transmembrane region" description="Helical" evidence="7">
    <location>
        <begin position="345"/>
        <end position="364"/>
    </location>
</feature>
<feature type="transmembrane region" description="Helical" evidence="7">
    <location>
        <begin position="370"/>
        <end position="388"/>
    </location>
</feature>
<dbReference type="GO" id="GO:0022857">
    <property type="term" value="F:transmembrane transporter activity"/>
    <property type="evidence" value="ECO:0007669"/>
    <property type="project" value="InterPro"/>
</dbReference>
<dbReference type="AlphaFoldDB" id="A0A7W5AVT7"/>
<accession>A0A7W5AVT7</accession>
<keyword evidence="6 7" id="KW-0472">Membrane</keyword>
<evidence type="ECO:0000256" key="2">
    <source>
        <dbReference type="ARBA" id="ARBA00022448"/>
    </source>
</evidence>
<sequence length="495" mass="52786">METTASTATPAAQAHASTSYRVVPIMIALCIAGFIGMFSETALNIALSDLMESLHITASTVQWLTTGYLLTLGVLVPVSSFLMQWFTTRQLFIFSLGISIVGGVVAALSSGFSLLLIGRILQAVGIGILLPLIFNTILVIFPPEKRGQALGTMGLVIMFAPAAGPTLAGLTIQYLSWNYIFWFTIPFLLISLLVGVRYMQNISTITKPKIDVLSILLSTIGFGGIVFGFSHAGEGDGGWTDPVVIGSFIIGALALLVFCLRQNKLRQPMLNLQVFQYPMFVVGLLMVFLCFNVIMSTMLIFPMYFQGGLAKTAMAAGLILLPGGIVNGLLAPVMGILYDKFGPRWLVIPGFLVMSIVLFMMTGFDTDTSIGLIIALHILLMIGISMVMSPAQTNGLNQLPPHLHPDGTAFMNTLQQISGAVGTAVAVSLMSGGIADYMSASSDPAAASESAHAMAFGSQHAFIFALVVGIVGFVISLFIRRVKVEGGSERPKAMH</sequence>
<keyword evidence="3" id="KW-1003">Cell membrane</keyword>
<dbReference type="Pfam" id="PF07690">
    <property type="entry name" value="MFS_1"/>
    <property type="match status" value="1"/>
</dbReference>
<evidence type="ECO:0000313" key="10">
    <source>
        <dbReference type="Proteomes" id="UP000570361"/>
    </source>
</evidence>
<dbReference type="InterPro" id="IPR004638">
    <property type="entry name" value="EmrB-like"/>
</dbReference>
<keyword evidence="10" id="KW-1185">Reference proteome</keyword>
<keyword evidence="5 7" id="KW-1133">Transmembrane helix</keyword>
<organism evidence="9 10">
    <name type="scientific">Paenibacillus phyllosphaerae</name>
    <dbReference type="NCBI Taxonomy" id="274593"/>
    <lineage>
        <taxon>Bacteria</taxon>
        <taxon>Bacillati</taxon>
        <taxon>Bacillota</taxon>
        <taxon>Bacilli</taxon>
        <taxon>Bacillales</taxon>
        <taxon>Paenibacillaceae</taxon>
        <taxon>Paenibacillus</taxon>
    </lineage>
</organism>
<dbReference type="PANTHER" id="PTHR42718:SF43">
    <property type="entry name" value="LINCOMYCIN RESISTANCE PROTEIN LMRB"/>
    <property type="match status" value="1"/>
</dbReference>
<dbReference type="Gene3D" id="1.20.1250.20">
    <property type="entry name" value="MFS general substrate transporter like domains"/>
    <property type="match status" value="1"/>
</dbReference>
<dbReference type="PRINTS" id="PR01036">
    <property type="entry name" value="TCRTETB"/>
</dbReference>
<feature type="transmembrane region" description="Helical" evidence="7">
    <location>
        <begin position="179"/>
        <end position="198"/>
    </location>
</feature>
<dbReference type="Gene3D" id="1.20.1720.10">
    <property type="entry name" value="Multidrug resistance protein D"/>
    <property type="match status" value="1"/>
</dbReference>
<feature type="transmembrane region" description="Helical" evidence="7">
    <location>
        <begin position="460"/>
        <end position="479"/>
    </location>
</feature>
<feature type="transmembrane region" description="Helical" evidence="7">
    <location>
        <begin position="22"/>
        <end position="47"/>
    </location>
</feature>
<feature type="transmembrane region" description="Helical" evidence="7">
    <location>
        <begin position="153"/>
        <end position="173"/>
    </location>
</feature>
<dbReference type="PANTHER" id="PTHR42718">
    <property type="entry name" value="MAJOR FACILITATOR SUPERFAMILY MULTIDRUG TRANSPORTER MFSC"/>
    <property type="match status" value="1"/>
</dbReference>
<comment type="caution">
    <text evidence="9">The sequence shown here is derived from an EMBL/GenBank/DDBJ whole genome shotgun (WGS) entry which is preliminary data.</text>
</comment>
<keyword evidence="4 7" id="KW-0812">Transmembrane</keyword>
<dbReference type="InterPro" id="IPR036259">
    <property type="entry name" value="MFS_trans_sf"/>
</dbReference>
<keyword evidence="2" id="KW-0813">Transport</keyword>
<evidence type="ECO:0000256" key="3">
    <source>
        <dbReference type="ARBA" id="ARBA00022475"/>
    </source>
</evidence>
<protein>
    <submittedName>
        <fullName evidence="9">DHA2 family lincomycin resistance protein-like MFS transporter</fullName>
    </submittedName>
</protein>
<dbReference type="InterPro" id="IPR011701">
    <property type="entry name" value="MFS"/>
</dbReference>
<feature type="transmembrane region" description="Helical" evidence="7">
    <location>
        <begin position="420"/>
        <end position="440"/>
    </location>
</feature>
<evidence type="ECO:0000259" key="8">
    <source>
        <dbReference type="PROSITE" id="PS50850"/>
    </source>
</evidence>
<feature type="domain" description="Major facilitator superfamily (MFS) profile" evidence="8">
    <location>
        <begin position="25"/>
        <end position="484"/>
    </location>
</feature>
<evidence type="ECO:0000313" key="9">
    <source>
        <dbReference type="EMBL" id="MBB3109700.1"/>
    </source>
</evidence>
<evidence type="ECO:0000256" key="5">
    <source>
        <dbReference type="ARBA" id="ARBA00022989"/>
    </source>
</evidence>
<dbReference type="Proteomes" id="UP000570361">
    <property type="component" value="Unassembled WGS sequence"/>
</dbReference>
<feature type="transmembrane region" description="Helical" evidence="7">
    <location>
        <begin position="210"/>
        <end position="230"/>
    </location>
</feature>
<dbReference type="EMBL" id="JACHXK010000003">
    <property type="protein sequence ID" value="MBB3109700.1"/>
    <property type="molecule type" value="Genomic_DNA"/>
</dbReference>
<evidence type="ECO:0000256" key="1">
    <source>
        <dbReference type="ARBA" id="ARBA00004651"/>
    </source>
</evidence>
<name>A0A7W5AVT7_9BACL</name>
<proteinExistence type="predicted"/>
<feature type="transmembrane region" description="Helical" evidence="7">
    <location>
        <begin position="123"/>
        <end position="141"/>
    </location>
</feature>
<dbReference type="SUPFAM" id="SSF103473">
    <property type="entry name" value="MFS general substrate transporter"/>
    <property type="match status" value="1"/>
</dbReference>
<feature type="transmembrane region" description="Helical" evidence="7">
    <location>
        <begin position="313"/>
        <end position="338"/>
    </location>
</feature>
<gene>
    <name evidence="9" type="ORF">FHS18_001763</name>
</gene>
<feature type="transmembrane region" description="Helical" evidence="7">
    <location>
        <begin position="280"/>
        <end position="301"/>
    </location>
</feature>
<feature type="transmembrane region" description="Helical" evidence="7">
    <location>
        <begin position="93"/>
        <end position="117"/>
    </location>
</feature>
<dbReference type="CDD" id="cd17503">
    <property type="entry name" value="MFS_LmrB_MDR_like"/>
    <property type="match status" value="1"/>
</dbReference>
<dbReference type="InterPro" id="IPR020846">
    <property type="entry name" value="MFS_dom"/>
</dbReference>
<evidence type="ECO:0000256" key="7">
    <source>
        <dbReference type="SAM" id="Phobius"/>
    </source>
</evidence>
<feature type="transmembrane region" description="Helical" evidence="7">
    <location>
        <begin position="242"/>
        <end position="260"/>
    </location>
</feature>
<evidence type="ECO:0000256" key="4">
    <source>
        <dbReference type="ARBA" id="ARBA00022692"/>
    </source>
</evidence>
<evidence type="ECO:0000256" key="6">
    <source>
        <dbReference type="ARBA" id="ARBA00023136"/>
    </source>
</evidence>
<reference evidence="9 10" key="1">
    <citation type="submission" date="2020-08" db="EMBL/GenBank/DDBJ databases">
        <title>Genomic Encyclopedia of Type Strains, Phase III (KMG-III): the genomes of soil and plant-associated and newly described type strains.</title>
        <authorList>
            <person name="Whitman W."/>
        </authorList>
    </citation>
    <scope>NUCLEOTIDE SEQUENCE [LARGE SCALE GENOMIC DNA]</scope>
    <source>
        <strain evidence="9 10">CECT 5862</strain>
    </source>
</reference>
<feature type="transmembrane region" description="Helical" evidence="7">
    <location>
        <begin position="67"/>
        <end position="86"/>
    </location>
</feature>
<dbReference type="PROSITE" id="PS50850">
    <property type="entry name" value="MFS"/>
    <property type="match status" value="1"/>
</dbReference>